<keyword evidence="2" id="KW-1185">Reference proteome</keyword>
<dbReference type="Proteomes" id="UP000030748">
    <property type="component" value="Unassembled WGS sequence"/>
</dbReference>
<dbReference type="GO" id="GO:2000012">
    <property type="term" value="P:regulation of auxin polar transport"/>
    <property type="evidence" value="ECO:0007669"/>
    <property type="project" value="InterPro"/>
</dbReference>
<dbReference type="PANTHER" id="PTHR34959">
    <property type="entry name" value="PROTEIN LAZY 1"/>
    <property type="match status" value="1"/>
</dbReference>
<dbReference type="AlphaFoldDB" id="A0A022R7H2"/>
<protein>
    <submittedName>
        <fullName evidence="1">Uncharacterized protein</fullName>
    </submittedName>
</protein>
<evidence type="ECO:0000313" key="1">
    <source>
        <dbReference type="EMBL" id="EYU34820.1"/>
    </source>
</evidence>
<dbReference type="EMBL" id="KI630674">
    <property type="protein sequence ID" value="EYU34820.1"/>
    <property type="molecule type" value="Genomic_DNA"/>
</dbReference>
<dbReference type="InterPro" id="IPR038928">
    <property type="entry name" value="LAZY1"/>
</dbReference>
<accession>A0A022R7H2</accession>
<dbReference type="GO" id="GO:0009630">
    <property type="term" value="P:gravitropism"/>
    <property type="evidence" value="ECO:0007669"/>
    <property type="project" value="InterPro"/>
</dbReference>
<dbReference type="PANTHER" id="PTHR34959:SF3">
    <property type="entry name" value="PROTEIN LAZY 1"/>
    <property type="match status" value="1"/>
</dbReference>
<name>A0A022R7H2_ERYGU</name>
<dbReference type="eggNOG" id="ENOG502R8CH">
    <property type="taxonomic scope" value="Eukaryota"/>
</dbReference>
<gene>
    <name evidence="1" type="ORF">MIMGU_mgv1a022125mg</name>
</gene>
<evidence type="ECO:0000313" key="2">
    <source>
        <dbReference type="Proteomes" id="UP000030748"/>
    </source>
</evidence>
<organism evidence="1 2">
    <name type="scientific">Erythranthe guttata</name>
    <name type="common">Yellow monkey flower</name>
    <name type="synonym">Mimulus guttatus</name>
    <dbReference type="NCBI Taxonomy" id="4155"/>
    <lineage>
        <taxon>Eukaryota</taxon>
        <taxon>Viridiplantae</taxon>
        <taxon>Streptophyta</taxon>
        <taxon>Embryophyta</taxon>
        <taxon>Tracheophyta</taxon>
        <taxon>Spermatophyta</taxon>
        <taxon>Magnoliopsida</taxon>
        <taxon>eudicotyledons</taxon>
        <taxon>Gunneridae</taxon>
        <taxon>Pentapetalae</taxon>
        <taxon>asterids</taxon>
        <taxon>lamiids</taxon>
        <taxon>Lamiales</taxon>
        <taxon>Phrymaceae</taxon>
        <taxon>Erythranthe</taxon>
    </lineage>
</organism>
<reference evidence="1 2" key="1">
    <citation type="journal article" date="2013" name="Proc. Natl. Acad. Sci. U.S.A.">
        <title>Fine-scale variation in meiotic recombination in Mimulus inferred from population shotgun sequencing.</title>
        <authorList>
            <person name="Hellsten U."/>
            <person name="Wright K.M."/>
            <person name="Jenkins J."/>
            <person name="Shu S."/>
            <person name="Yuan Y."/>
            <person name="Wessler S.R."/>
            <person name="Schmutz J."/>
            <person name="Willis J.H."/>
            <person name="Rokhsar D.S."/>
        </authorList>
    </citation>
    <scope>NUCLEOTIDE SEQUENCE [LARGE SCALE GENOMIC DNA]</scope>
    <source>
        <strain evidence="2">cv. DUN x IM62</strain>
    </source>
</reference>
<sequence>MKLLGWMHRKLKHNGCIEALNNNSTIGNGSTCFSVQTVFDEHKYYIEPAKPLPHSNMIHRKSSNGYEGGVVEASYKEELFEPFDFLSIGTFGYEFITDTPTPTLAVSIEKLTGQQQIEMITENDVNVMKNELDKFIEAEEAVSSQRTSQASIITLSYKPIFEGEDSIDGHMHMVATCPLQNYLFAASVELLAETENQELKRERTSLEELFKRNSVYHENPPTKKCTHELGSQKQAKKGNIIGFMKKVANKFHCSSSNCVSAPDKDTTTATTASNPIKKKLSKRTRMNKLLVLVQYYCITLLE</sequence>
<proteinExistence type="predicted"/>